<comment type="caution">
    <text evidence="1">The sequence shown here is derived from an EMBL/GenBank/DDBJ whole genome shotgun (WGS) entry which is preliminary data.</text>
</comment>
<evidence type="ECO:0008006" key="3">
    <source>
        <dbReference type="Google" id="ProtNLM"/>
    </source>
</evidence>
<keyword evidence="2" id="KW-1185">Reference proteome</keyword>
<evidence type="ECO:0000313" key="1">
    <source>
        <dbReference type="EMBL" id="EPS73372.1"/>
    </source>
</evidence>
<reference evidence="1 2" key="1">
    <citation type="journal article" date="2013" name="BMC Genomics">
        <title>The miniature genome of a carnivorous plant Genlisea aurea contains a low number of genes and short non-coding sequences.</title>
        <authorList>
            <person name="Leushkin E.V."/>
            <person name="Sutormin R.A."/>
            <person name="Nabieva E.R."/>
            <person name="Penin A.A."/>
            <person name="Kondrashov A.S."/>
            <person name="Logacheva M.D."/>
        </authorList>
    </citation>
    <scope>NUCLEOTIDE SEQUENCE [LARGE SCALE GENOMIC DNA]</scope>
</reference>
<feature type="non-terminal residue" evidence="1">
    <location>
        <position position="105"/>
    </location>
</feature>
<sequence length="105" mass="11870">PCPPSLPGSEHFDAGDVVEVFYEHSWKAATILEILGVQKVRRRNKACKKPAATFQCIVRLLGCSLQSVVDMSNVRMRRTWDDGKWIIMEKNFRGTTDLATAKSPY</sequence>
<dbReference type="EMBL" id="AUSU01000443">
    <property type="protein sequence ID" value="EPS73372.1"/>
    <property type="molecule type" value="Genomic_DNA"/>
</dbReference>
<organism evidence="1 2">
    <name type="scientific">Genlisea aurea</name>
    <dbReference type="NCBI Taxonomy" id="192259"/>
    <lineage>
        <taxon>Eukaryota</taxon>
        <taxon>Viridiplantae</taxon>
        <taxon>Streptophyta</taxon>
        <taxon>Embryophyta</taxon>
        <taxon>Tracheophyta</taxon>
        <taxon>Spermatophyta</taxon>
        <taxon>Magnoliopsida</taxon>
        <taxon>eudicotyledons</taxon>
        <taxon>Gunneridae</taxon>
        <taxon>Pentapetalae</taxon>
        <taxon>asterids</taxon>
        <taxon>lamiids</taxon>
        <taxon>Lamiales</taxon>
        <taxon>Lentibulariaceae</taxon>
        <taxon>Genlisea</taxon>
    </lineage>
</organism>
<dbReference type="OrthoDB" id="891596at2759"/>
<name>S8EL92_9LAMI</name>
<gene>
    <name evidence="1" type="ORF">M569_01386</name>
</gene>
<evidence type="ECO:0000313" key="2">
    <source>
        <dbReference type="Proteomes" id="UP000015453"/>
    </source>
</evidence>
<proteinExistence type="predicted"/>
<protein>
    <recommendedName>
        <fullName evidence="3">Agenet domain-containing protein</fullName>
    </recommendedName>
</protein>
<dbReference type="Proteomes" id="UP000015453">
    <property type="component" value="Unassembled WGS sequence"/>
</dbReference>
<accession>S8EL92</accession>
<dbReference type="AlphaFoldDB" id="S8EL92"/>
<feature type="non-terminal residue" evidence="1">
    <location>
        <position position="1"/>
    </location>
</feature>